<dbReference type="EMBL" id="LAZR01066358">
    <property type="protein sequence ID" value="KKK53724.1"/>
    <property type="molecule type" value="Genomic_DNA"/>
</dbReference>
<protein>
    <submittedName>
        <fullName evidence="1">Uncharacterized protein</fullName>
    </submittedName>
</protein>
<sequence length="142" mass="16385">MTWGQKIKPTILLKQNNKVNLDGHVIVRGIMVERQTIAEMEDEVGGRLIPDQKNDLLRVLDEITEYIRVRNNGNHTPERTIEYMNERYVHRDLTISADVFSFQWDMNWGLGDVAVRGTKKVWFQKPISLAINRSKAGAVLLP</sequence>
<organism evidence="1">
    <name type="scientific">marine sediment metagenome</name>
    <dbReference type="NCBI Taxonomy" id="412755"/>
    <lineage>
        <taxon>unclassified sequences</taxon>
        <taxon>metagenomes</taxon>
        <taxon>ecological metagenomes</taxon>
    </lineage>
</organism>
<name>A0A0F8YHN7_9ZZZZ</name>
<gene>
    <name evidence="1" type="ORF">LCGC14_3091900</name>
</gene>
<accession>A0A0F8YHN7</accession>
<evidence type="ECO:0000313" key="1">
    <source>
        <dbReference type="EMBL" id="KKK53724.1"/>
    </source>
</evidence>
<proteinExistence type="predicted"/>
<comment type="caution">
    <text evidence="1">The sequence shown here is derived from an EMBL/GenBank/DDBJ whole genome shotgun (WGS) entry which is preliminary data.</text>
</comment>
<dbReference type="AlphaFoldDB" id="A0A0F8YHN7"/>
<reference evidence="1" key="1">
    <citation type="journal article" date="2015" name="Nature">
        <title>Complex archaea that bridge the gap between prokaryotes and eukaryotes.</title>
        <authorList>
            <person name="Spang A."/>
            <person name="Saw J.H."/>
            <person name="Jorgensen S.L."/>
            <person name="Zaremba-Niedzwiedzka K."/>
            <person name="Martijn J."/>
            <person name="Lind A.E."/>
            <person name="van Eijk R."/>
            <person name="Schleper C."/>
            <person name="Guy L."/>
            <person name="Ettema T.J."/>
        </authorList>
    </citation>
    <scope>NUCLEOTIDE SEQUENCE</scope>
</reference>